<dbReference type="Pfam" id="PF17962">
    <property type="entry name" value="bMG6"/>
    <property type="match status" value="1"/>
</dbReference>
<dbReference type="InterPro" id="IPR047565">
    <property type="entry name" value="Alpha-macroglob_thiol-ester_cl"/>
</dbReference>
<dbReference type="InterPro" id="IPR041246">
    <property type="entry name" value="Bact_MG10"/>
</dbReference>
<dbReference type="InterPro" id="IPR011626">
    <property type="entry name" value="Alpha-macroglobulin_TED"/>
</dbReference>
<gene>
    <name evidence="6" type="ORF">ADIARSV_3301</name>
</gene>
<dbReference type="Gene3D" id="1.50.10.20">
    <property type="match status" value="1"/>
</dbReference>
<feature type="transmembrane region" description="Helical" evidence="3">
    <location>
        <begin position="12"/>
        <end position="31"/>
    </location>
</feature>
<dbReference type="PANTHER" id="PTHR40094">
    <property type="entry name" value="ALPHA-2-MACROGLOBULIN HOMOLOG"/>
    <property type="match status" value="1"/>
</dbReference>
<evidence type="ECO:0000256" key="2">
    <source>
        <dbReference type="ARBA" id="ARBA00022729"/>
    </source>
</evidence>
<dbReference type="Pfam" id="PF07678">
    <property type="entry name" value="TED_complement"/>
    <property type="match status" value="1"/>
</dbReference>
<keyword evidence="3" id="KW-0472">Membrane</keyword>
<dbReference type="InterPro" id="IPR001599">
    <property type="entry name" value="Macroglobln_a2"/>
</dbReference>
<dbReference type="Pfam" id="PF17973">
    <property type="entry name" value="bMG10"/>
    <property type="match status" value="1"/>
</dbReference>
<dbReference type="OrthoDB" id="9767116at2"/>
<name>R9GPE5_9SPHI</name>
<evidence type="ECO:0000259" key="4">
    <source>
        <dbReference type="SMART" id="SM01359"/>
    </source>
</evidence>
<dbReference type="PATRIC" id="fig|1150600.3.peg.3270"/>
<keyword evidence="7" id="KW-1185">Reference proteome</keyword>
<dbReference type="STRING" id="1150600.ADIARSV_3301"/>
<accession>R9GPE5</accession>
<dbReference type="SMART" id="SM01359">
    <property type="entry name" value="A2M_N_2"/>
    <property type="match status" value="1"/>
</dbReference>
<proteinExistence type="inferred from homology"/>
<dbReference type="EMBL" id="AQPN01000110">
    <property type="protein sequence ID" value="EOR93588.1"/>
    <property type="molecule type" value="Genomic_DNA"/>
</dbReference>
<dbReference type="Pfam" id="PF00207">
    <property type="entry name" value="A2M"/>
    <property type="match status" value="1"/>
</dbReference>
<dbReference type="InterPro" id="IPR002890">
    <property type="entry name" value="MG2"/>
</dbReference>
<dbReference type="RefSeq" id="WP_016196530.1">
    <property type="nucleotide sequence ID" value="NZ_AQPN01000110.1"/>
</dbReference>
<feature type="domain" description="Alpha-2-macroglobulin bait region" evidence="4">
    <location>
        <begin position="990"/>
        <end position="1132"/>
    </location>
</feature>
<dbReference type="InterPro" id="IPR021868">
    <property type="entry name" value="Alpha_2_Macroglob_MG3"/>
</dbReference>
<sequence>MANTFYSKKNIISIITALGLIILAFVTYLLLKPNPTNENNPEFAAYIESYTSGVISKSEKIKIHLTGQVNTLHRVNEPLGKDILDFSPAIKGKAYWLDESTIEFAPAESLKPGESYQASFHLGKLVEVKEPLQTFIFNFEIIKPSFKIELDGLKSINSSSLAYLKCTGTILTSDQEETKAIEKVLIATYAGKSKGIKWEHHPEMHTSRFTVDSIEMGQASHALKLSWNGTPIHSNIKDNKELEVPAKGVFKVLDMKAVQKDEQYVLIQLSNPVMIGQDLNGLITISNITDPQFTIEGSEIKVYTPDRLNGNYTVSINEGIQNIASQKLKTTLKGNVSFENIEPAVTIPGKGMIIPDSGKLSYPFEAINLKAVDVTIIKIYENNIPQFLQVNNATDGSNDLRRVGKPLVQKTIRLDEDKTLNLKKKNRFALDIDKLIKTEPGAIYRITIGFRKSYSLYKCTDQTEEESPANSYDYGEKIDEDDEFWQRYNDYYPFGYDWDEKDDPCSNSYFNQNRWVSRNVIASNIGIITKRGDDNTVTVFTTDILTTEPMQGVEIKLLDYQNQLIQTANTNNDGIAVFQLKRKPFLLLAKKDKQRGYLKLDDGSSLPLSRFNVSGDIIQNGIKGFIYGERGVWRPGDSIYLSFILEDKDKKLPDGLPIIFELYTPQGQLNKKLMQTKGVLDFYTFKVNTNSGAPTGNWLAKVKVGGSTFSKAVKIETIMPNRLKINLNFASTNTLIKGKDNPGKLTVNWLFGSIARNLKAKVDVTLSPAKTSFKGFEPYTFDDPTNAFESESTTIFDGKLNDNGIAIVKANLSSTESAPGVLRANFITKVFEPGGNFSIDNFEMPYHIYNSYTGINVPQGAQLSDMLLTDRNHQINIINVNTAGKYLAGTQQVEIQLYKIQWRWWWDEGEENLSNFSQNKVNQLLKKEIITLNNGKGNWNFRINYPEWGRYLIRVKDLKSGHTSGQTLYVDWPGWAQREQQNNPTEASMLSFTANKESFKVGENVELTIPSSKGGRGLVSVESGSKVLKTWWIETQKGQTKFSFKVEKEMAPNVFLNVTLLQPHSQTINDLPIRMYGVIPILVEDPKTILKPVIGSAAVIRPETNSSLTVSEQSGRPMTYTIAIVDEGLLALTKFNTPNPHSSFYAREALGVKTWDLFDNVIGAWGGDLVRILSIGGDASINRNVNPAKANRFKPVVKFMGPFYLKEGQKTTHHFKLPQYIGAVRAMVIAGKDGAYGFAEKQIQVKKPLMILATLPRVAGPGETFKLPITVFAMENQIKNVKLEIKTSNLLNTSSSSQVISFSGIGEKMAYATIAVKQATGIAKIKIIATSGNEKAEYDVEMDIRNPNPYLTVVTGAQLEPKKSYSKVFAPIGISGSTSSMLEVSTIPAMNLSKRLNYLIQYPHGCVEQVVSGIFPQLVLNQLTDVSPQQKAAIERNIKSVLNRLQSFQTQDGGMAYWPGNQDADEWGTNYAGHFLLEAQRKGYSLPAGLWDSWKRYQKNKANAYAPSSSNFYGGDLIQAYRLYLLAFAKSPEVGAMNRLREFSYLSDAAKWRLAAAYKLIGQTDIALSLIKNLSLEVKPYNQMSYTYGSDLRDEAMILETLTELGKRKQAAVLVNKIAAMLSKDQWYSTQTTAYSLIAISKYCGVNKDGKKMNFSYSINGAKQSITSNSYIKRFPLNYKAGKSALQLLNNGDNVLYIRVTQEGQAAQGQNPPLVNHPELLDMGIVYKTQNGMHINPVSIKQGTDFIAEVTINNPGKRGYYEQMALTQIFPSGWEIINTRLSDQSGNNSGSNYTYRDIRDDRVLTYFNIKPRETLTYQVLLNASYLGRFYLPAVSSAAMYDNEIQASKTGFWVEVVK</sequence>
<dbReference type="InterPro" id="IPR051802">
    <property type="entry name" value="YfhM-like"/>
</dbReference>
<dbReference type="Pfam" id="PF07703">
    <property type="entry name" value="A2M_BRD"/>
    <property type="match status" value="1"/>
</dbReference>
<comment type="similarity">
    <text evidence="1">Belongs to the protease inhibitor I39 (alpha-2-macroglobulin) family. Bacterial alpha-2-macroglobulin subfamily.</text>
</comment>
<evidence type="ECO:0000256" key="1">
    <source>
        <dbReference type="ARBA" id="ARBA00010556"/>
    </source>
</evidence>
<evidence type="ECO:0008006" key="8">
    <source>
        <dbReference type="Google" id="ProtNLM"/>
    </source>
</evidence>
<organism evidence="6 7">
    <name type="scientific">Arcticibacter svalbardensis MN12-7</name>
    <dbReference type="NCBI Taxonomy" id="1150600"/>
    <lineage>
        <taxon>Bacteria</taxon>
        <taxon>Pseudomonadati</taxon>
        <taxon>Bacteroidota</taxon>
        <taxon>Sphingobacteriia</taxon>
        <taxon>Sphingobacteriales</taxon>
        <taxon>Sphingobacteriaceae</taxon>
        <taxon>Arcticibacter</taxon>
    </lineage>
</organism>
<evidence type="ECO:0000313" key="7">
    <source>
        <dbReference type="Proteomes" id="UP000014174"/>
    </source>
</evidence>
<comment type="caution">
    <text evidence="6">The sequence shown here is derived from an EMBL/GenBank/DDBJ whole genome shotgun (WGS) entry which is preliminary data.</text>
</comment>
<dbReference type="SMART" id="SM01419">
    <property type="entry name" value="Thiol-ester_cl"/>
    <property type="match status" value="1"/>
</dbReference>
<dbReference type="InterPro" id="IPR041462">
    <property type="entry name" value="Bact_A2M_MG6"/>
</dbReference>
<evidence type="ECO:0000256" key="3">
    <source>
        <dbReference type="SAM" id="Phobius"/>
    </source>
</evidence>
<dbReference type="Proteomes" id="UP000014174">
    <property type="component" value="Unassembled WGS sequence"/>
</dbReference>
<dbReference type="Pfam" id="PF01835">
    <property type="entry name" value="MG2"/>
    <property type="match status" value="1"/>
</dbReference>
<dbReference type="GO" id="GO:0004866">
    <property type="term" value="F:endopeptidase inhibitor activity"/>
    <property type="evidence" value="ECO:0007669"/>
    <property type="project" value="InterPro"/>
</dbReference>
<protein>
    <recommendedName>
        <fullName evidence="8">Alpha-2-macroglobulin domain protein</fullName>
    </recommendedName>
</protein>
<dbReference type="eggNOG" id="COG2373">
    <property type="taxonomic scope" value="Bacteria"/>
</dbReference>
<dbReference type="SUPFAM" id="SSF48239">
    <property type="entry name" value="Terpenoid cyclases/Protein prenyltransferases"/>
    <property type="match status" value="1"/>
</dbReference>
<keyword evidence="2" id="KW-0732">Signal</keyword>
<dbReference type="Pfam" id="PF11974">
    <property type="entry name" value="bMG3"/>
    <property type="match status" value="1"/>
</dbReference>
<dbReference type="Gene3D" id="2.60.40.1930">
    <property type="match status" value="1"/>
</dbReference>
<reference evidence="6 7" key="1">
    <citation type="journal article" date="2013" name="Genome Announc.">
        <title>Draft Genome Sequence of Arcticibacter svalbardensis Strain MN12-7T, a Member of the Family Sphingobacteriaceae Isolated from an Arctic Soil Sample.</title>
        <authorList>
            <person name="Shivaji S."/>
            <person name="Ara S."/>
            <person name="Prasad S."/>
            <person name="Manasa B.P."/>
            <person name="Begum Z."/>
            <person name="Singh A."/>
            <person name="Kumar Pinnaka A."/>
        </authorList>
    </citation>
    <scope>NUCLEOTIDE SEQUENCE [LARGE SCALE GENOMIC DNA]</scope>
    <source>
        <strain evidence="6 7">MN12-7</strain>
    </source>
</reference>
<dbReference type="SMART" id="SM01360">
    <property type="entry name" value="A2M"/>
    <property type="match status" value="1"/>
</dbReference>
<keyword evidence="3" id="KW-1133">Transmembrane helix</keyword>
<dbReference type="Pfam" id="PF17972">
    <property type="entry name" value="bMG5"/>
    <property type="match status" value="1"/>
</dbReference>
<evidence type="ECO:0000313" key="6">
    <source>
        <dbReference type="EMBL" id="EOR93588.1"/>
    </source>
</evidence>
<dbReference type="GO" id="GO:0005615">
    <property type="term" value="C:extracellular space"/>
    <property type="evidence" value="ECO:0007669"/>
    <property type="project" value="InterPro"/>
</dbReference>
<dbReference type="InterPro" id="IPR008930">
    <property type="entry name" value="Terpenoid_cyclase/PrenylTrfase"/>
</dbReference>
<feature type="domain" description="Alpha-2-macroglobulin" evidence="5">
    <location>
        <begin position="1196"/>
        <end position="1285"/>
    </location>
</feature>
<dbReference type="CDD" id="cd02891">
    <property type="entry name" value="A2M_like"/>
    <property type="match status" value="1"/>
</dbReference>
<keyword evidence="3" id="KW-0812">Transmembrane</keyword>
<dbReference type="PANTHER" id="PTHR40094:SF1">
    <property type="entry name" value="UBIQUITIN DOMAIN-CONTAINING PROTEIN"/>
    <property type="match status" value="1"/>
</dbReference>
<dbReference type="InterPro" id="IPR011625">
    <property type="entry name" value="A2M_N_BRD"/>
</dbReference>
<evidence type="ECO:0000259" key="5">
    <source>
        <dbReference type="SMART" id="SM01360"/>
    </source>
</evidence>
<dbReference type="InterPro" id="IPR041203">
    <property type="entry name" value="Bact_A2M_MG5"/>
</dbReference>